<name>A0A0D7BFI5_9AGAR</name>
<dbReference type="Proteomes" id="UP000054007">
    <property type="component" value="Unassembled WGS sequence"/>
</dbReference>
<dbReference type="EMBL" id="KN880504">
    <property type="protein sequence ID" value="KIY68386.1"/>
    <property type="molecule type" value="Genomic_DNA"/>
</dbReference>
<evidence type="ECO:0000313" key="1">
    <source>
        <dbReference type="EMBL" id="KIY68386.1"/>
    </source>
</evidence>
<evidence type="ECO:0008006" key="3">
    <source>
        <dbReference type="Google" id="ProtNLM"/>
    </source>
</evidence>
<sequence>MANFSMKADFGRWHALSESSPGLPAYVRTIVYAPGVRHAKLEDSKNPGSGYARRTLDFGRGDSWRINRQEIDMYISPPDLPIPIFPNASKLIWDGKWVLRSCLSQYGVHSSKVTLDTILRFLRQLPRIQDVRFINFTGLTVNDACIILNALPPLVHLRFNTTLVKSNTAGSLPILSTAKVSILQSVCFDSSDIIMMDPYTLENADWFVDYLLSARGVTVVPLQTLICTNAAFTSEAFIRLLDATSSTLTQVTLRATPERDFWLNIGSVFGPTGKTPLINLVHLHIRTIDRFTNDLKLEISWAVSALRHLHAPNLQYLTITALLYNLDPTDIFDEGNFGWREICDDIPRRLPALQQFIWVWSDQCDGRLDVKENAQESMHRALGRIPQFSVEWKQHIEY</sequence>
<organism evidence="1 2">
    <name type="scientific">Cylindrobasidium torrendii FP15055 ss-10</name>
    <dbReference type="NCBI Taxonomy" id="1314674"/>
    <lineage>
        <taxon>Eukaryota</taxon>
        <taxon>Fungi</taxon>
        <taxon>Dikarya</taxon>
        <taxon>Basidiomycota</taxon>
        <taxon>Agaricomycotina</taxon>
        <taxon>Agaricomycetes</taxon>
        <taxon>Agaricomycetidae</taxon>
        <taxon>Agaricales</taxon>
        <taxon>Marasmiineae</taxon>
        <taxon>Physalacriaceae</taxon>
        <taxon>Cylindrobasidium</taxon>
    </lineage>
</organism>
<keyword evidence="2" id="KW-1185">Reference proteome</keyword>
<gene>
    <name evidence="1" type="ORF">CYLTODRAFT_443417</name>
</gene>
<accession>A0A0D7BFI5</accession>
<evidence type="ECO:0000313" key="2">
    <source>
        <dbReference type="Proteomes" id="UP000054007"/>
    </source>
</evidence>
<protein>
    <recommendedName>
        <fullName evidence="3">F-box domain-containing protein</fullName>
    </recommendedName>
</protein>
<proteinExistence type="predicted"/>
<dbReference type="AlphaFoldDB" id="A0A0D7BFI5"/>
<reference evidence="1 2" key="1">
    <citation type="journal article" date="2015" name="Fungal Genet. Biol.">
        <title>Evolution of novel wood decay mechanisms in Agaricales revealed by the genome sequences of Fistulina hepatica and Cylindrobasidium torrendii.</title>
        <authorList>
            <person name="Floudas D."/>
            <person name="Held B.W."/>
            <person name="Riley R."/>
            <person name="Nagy L.G."/>
            <person name="Koehler G."/>
            <person name="Ransdell A.S."/>
            <person name="Younus H."/>
            <person name="Chow J."/>
            <person name="Chiniquy J."/>
            <person name="Lipzen A."/>
            <person name="Tritt A."/>
            <person name="Sun H."/>
            <person name="Haridas S."/>
            <person name="LaButti K."/>
            <person name="Ohm R.A."/>
            <person name="Kues U."/>
            <person name="Blanchette R.A."/>
            <person name="Grigoriev I.V."/>
            <person name="Minto R.E."/>
            <person name="Hibbett D.S."/>
        </authorList>
    </citation>
    <scope>NUCLEOTIDE SEQUENCE [LARGE SCALE GENOMIC DNA]</scope>
    <source>
        <strain evidence="1 2">FP15055 ss-10</strain>
    </source>
</reference>